<dbReference type="EMBL" id="MRZU01000003">
    <property type="protein sequence ID" value="OUJ19248.1"/>
    <property type="molecule type" value="Genomic_DNA"/>
</dbReference>
<keyword evidence="3 5" id="KW-1133">Transmembrane helix</keyword>
<evidence type="ECO:0000256" key="1">
    <source>
        <dbReference type="ARBA" id="ARBA00004127"/>
    </source>
</evidence>
<protein>
    <submittedName>
        <fullName evidence="6">Putative Fe2+/Mn2+ transporter VIT1/CCC1 family</fullName>
    </submittedName>
</protein>
<feature type="transmembrane region" description="Helical" evidence="5">
    <location>
        <begin position="40"/>
        <end position="63"/>
    </location>
</feature>
<feature type="transmembrane region" description="Helical" evidence="5">
    <location>
        <begin position="101"/>
        <end position="121"/>
    </location>
</feature>
<comment type="caution">
    <text evidence="6">The sequence shown here is derived from an EMBL/GenBank/DDBJ whole genome shotgun (WGS) entry which is preliminary data.</text>
</comment>
<dbReference type="Proteomes" id="UP000195137">
    <property type="component" value="Unassembled WGS sequence"/>
</dbReference>
<organism evidence="6 7">
    <name type="scientific">Methanonatronarchaeum thermophilum</name>
    <dbReference type="NCBI Taxonomy" id="1927129"/>
    <lineage>
        <taxon>Archaea</taxon>
        <taxon>Methanobacteriati</taxon>
        <taxon>Methanobacteriota</taxon>
        <taxon>Methanonatronarchaeia</taxon>
        <taxon>Methanonatronarchaeales</taxon>
        <taxon>Methanonatronarchaeaceae</taxon>
        <taxon>Methanonatronarchaeum</taxon>
    </lineage>
</organism>
<comment type="subcellular location">
    <subcellularLocation>
        <location evidence="1">Endomembrane system</location>
        <topology evidence="1">Multi-pass membrane protein</topology>
    </subcellularLocation>
</comment>
<name>A0A1Y3GCS9_9EURY</name>
<dbReference type="InterPro" id="IPR008217">
    <property type="entry name" value="Ccc1_fam"/>
</dbReference>
<keyword evidence="4 5" id="KW-0472">Membrane</keyword>
<dbReference type="PANTHER" id="PTHR31851">
    <property type="entry name" value="FE(2+)/MN(2+) TRANSPORTER PCL1"/>
    <property type="match status" value="1"/>
</dbReference>
<dbReference type="Pfam" id="PF01988">
    <property type="entry name" value="VIT1"/>
    <property type="match status" value="1"/>
</dbReference>
<gene>
    <name evidence="6" type="ORF">AMET1_0902</name>
</gene>
<proteinExistence type="predicted"/>
<dbReference type="GO" id="GO:0012505">
    <property type="term" value="C:endomembrane system"/>
    <property type="evidence" value="ECO:0007669"/>
    <property type="project" value="UniProtKB-SubCell"/>
</dbReference>
<evidence type="ECO:0000313" key="6">
    <source>
        <dbReference type="EMBL" id="OUJ19248.1"/>
    </source>
</evidence>
<feature type="transmembrane region" description="Helical" evidence="5">
    <location>
        <begin position="159"/>
        <end position="179"/>
    </location>
</feature>
<dbReference type="GO" id="GO:0030026">
    <property type="term" value="P:intracellular manganese ion homeostasis"/>
    <property type="evidence" value="ECO:0007669"/>
    <property type="project" value="InterPro"/>
</dbReference>
<keyword evidence="2 5" id="KW-0812">Transmembrane</keyword>
<reference evidence="6 7" key="1">
    <citation type="submission" date="2016-12" db="EMBL/GenBank/DDBJ databases">
        <title>Discovery of methanogenic haloarchaea.</title>
        <authorList>
            <person name="Sorokin D.Y."/>
            <person name="Makarova K.S."/>
            <person name="Abbas B."/>
            <person name="Ferrer M."/>
            <person name="Golyshin P.N."/>
        </authorList>
    </citation>
    <scope>NUCLEOTIDE SEQUENCE [LARGE SCALE GENOMIC DNA]</scope>
    <source>
        <strain evidence="6">AMET1</strain>
    </source>
</reference>
<sequence length="184" mass="19584">MSRYLEIIEATLGNITRGAIDGILTTLGIVIGAYGAESTIIIAAGISGGVASGLSNTFAALSAERTEMEVGMKEIRKSMLREEMENTTLHKTKKKQVRIKALMDGLSSVLGASVPVAPYFFFPAEQAVFIAVTLTAIFAFAIGFLSGKVSEKHLIRMGIKMALIALTVAVVATLIQQGIHITLR</sequence>
<evidence type="ECO:0000256" key="5">
    <source>
        <dbReference type="SAM" id="Phobius"/>
    </source>
</evidence>
<accession>A0A1Y3GCS9</accession>
<keyword evidence="7" id="KW-1185">Reference proteome</keyword>
<dbReference type="RefSeq" id="WP_086637273.1">
    <property type="nucleotide sequence ID" value="NZ_MRZU01000003.1"/>
</dbReference>
<feature type="transmembrane region" description="Helical" evidence="5">
    <location>
        <begin position="12"/>
        <end position="34"/>
    </location>
</feature>
<evidence type="ECO:0000313" key="7">
    <source>
        <dbReference type="Proteomes" id="UP000195137"/>
    </source>
</evidence>
<dbReference type="AlphaFoldDB" id="A0A1Y3GCS9"/>
<evidence type="ECO:0000256" key="2">
    <source>
        <dbReference type="ARBA" id="ARBA00022692"/>
    </source>
</evidence>
<dbReference type="GO" id="GO:0005384">
    <property type="term" value="F:manganese ion transmembrane transporter activity"/>
    <property type="evidence" value="ECO:0007669"/>
    <property type="project" value="InterPro"/>
</dbReference>
<feature type="transmembrane region" description="Helical" evidence="5">
    <location>
        <begin position="127"/>
        <end position="147"/>
    </location>
</feature>
<evidence type="ECO:0000256" key="4">
    <source>
        <dbReference type="ARBA" id="ARBA00023136"/>
    </source>
</evidence>
<evidence type="ECO:0000256" key="3">
    <source>
        <dbReference type="ARBA" id="ARBA00022989"/>
    </source>
</evidence>